<gene>
    <name evidence="5" type="ORF">ECRASSUSDP1_LOCUS3216</name>
</gene>
<protein>
    <recommendedName>
        <fullName evidence="4">HMG box domain-containing protein</fullName>
    </recommendedName>
</protein>
<feature type="region of interest" description="Disordered" evidence="3">
    <location>
        <begin position="32"/>
        <end position="64"/>
    </location>
</feature>
<proteinExistence type="predicted"/>
<dbReference type="PANTHER" id="PTHR48112:SF22">
    <property type="entry name" value="MITOCHONDRIAL TRANSCRIPTION FACTOR A, ISOFORM B"/>
    <property type="match status" value="1"/>
</dbReference>
<evidence type="ECO:0000259" key="4">
    <source>
        <dbReference type="PROSITE" id="PS50118"/>
    </source>
</evidence>
<dbReference type="EMBL" id="CAMPGE010003078">
    <property type="protein sequence ID" value="CAI2361901.1"/>
    <property type="molecule type" value="Genomic_DNA"/>
</dbReference>
<feature type="domain" description="HMG box" evidence="4">
    <location>
        <begin position="100"/>
        <end position="168"/>
    </location>
</feature>
<dbReference type="SUPFAM" id="SSF47095">
    <property type="entry name" value="HMG-box"/>
    <property type="match status" value="2"/>
</dbReference>
<name>A0AAD1U828_EUPCR</name>
<dbReference type="Pfam" id="PF00505">
    <property type="entry name" value="HMG_box"/>
    <property type="match status" value="2"/>
</dbReference>
<organism evidence="5 6">
    <name type="scientific">Euplotes crassus</name>
    <dbReference type="NCBI Taxonomy" id="5936"/>
    <lineage>
        <taxon>Eukaryota</taxon>
        <taxon>Sar</taxon>
        <taxon>Alveolata</taxon>
        <taxon>Ciliophora</taxon>
        <taxon>Intramacronucleata</taxon>
        <taxon>Spirotrichea</taxon>
        <taxon>Hypotrichia</taxon>
        <taxon>Euplotida</taxon>
        <taxon>Euplotidae</taxon>
        <taxon>Moneuplotes</taxon>
    </lineage>
</organism>
<sequence length="382" mass="44158">MKGSKDILDSILDIDAKVLGIDNVQDDMDLIGNNYDPKNEEASRSSSGFSQIKPIHSSYQNSSDCTPGVVNPYVYPVKRKRGRPRKEEQYLHPSLTKPGPIGVRTPYNYYVKEQKDVLRDQFRGVSLNIMLSQIGVTWNSMTEQEKKPYVALSRQDRIRYELELQQYNAGNFQNQVPEKPPSTAFEFFCCEKKTSCKKSFPNFSEDQIIKHLQTEWNLLSAQHKDHYHQLESQEQERLKRALARGSKRKRGRKSKAEILAEEQAEMEHKMRNNDIKADIILPPISSINIPQIEETKLCGPLQSETSPNKPLLQRKSHENYVELNSEKEMNYEDLALSSQSSQEIQDIDQLYHEMLEKDPDNVIDYTDIDSEDLDLILNEDTD</sequence>
<dbReference type="InterPro" id="IPR036910">
    <property type="entry name" value="HMG_box_dom_sf"/>
</dbReference>
<dbReference type="GO" id="GO:0003677">
    <property type="term" value="F:DNA binding"/>
    <property type="evidence" value="ECO:0007669"/>
    <property type="project" value="UniProtKB-UniRule"/>
</dbReference>
<feature type="region of interest" description="Disordered" evidence="3">
    <location>
        <begin position="77"/>
        <end position="97"/>
    </location>
</feature>
<keyword evidence="2" id="KW-0539">Nucleus</keyword>
<dbReference type="PANTHER" id="PTHR48112">
    <property type="entry name" value="HIGH MOBILITY GROUP PROTEIN DSP1"/>
    <property type="match status" value="1"/>
</dbReference>
<evidence type="ECO:0000256" key="2">
    <source>
        <dbReference type="PROSITE-ProRule" id="PRU00267"/>
    </source>
</evidence>
<feature type="DNA-binding region" description="HMG box" evidence="2">
    <location>
        <begin position="178"/>
        <end position="246"/>
    </location>
</feature>
<dbReference type="Gene3D" id="1.10.30.10">
    <property type="entry name" value="High mobility group box domain"/>
    <property type="match status" value="2"/>
</dbReference>
<dbReference type="PROSITE" id="PS50118">
    <property type="entry name" value="HMG_BOX_2"/>
    <property type="match status" value="2"/>
</dbReference>
<feature type="domain" description="HMG box" evidence="4">
    <location>
        <begin position="178"/>
        <end position="246"/>
    </location>
</feature>
<keyword evidence="6" id="KW-1185">Reference proteome</keyword>
<dbReference type="CDD" id="cd00084">
    <property type="entry name" value="HMG-box_SF"/>
    <property type="match status" value="1"/>
</dbReference>
<comment type="caution">
    <text evidence="5">The sequence shown here is derived from an EMBL/GenBank/DDBJ whole genome shotgun (WGS) entry which is preliminary data.</text>
</comment>
<dbReference type="Proteomes" id="UP001295684">
    <property type="component" value="Unassembled WGS sequence"/>
</dbReference>
<dbReference type="GO" id="GO:0005634">
    <property type="term" value="C:nucleus"/>
    <property type="evidence" value="ECO:0007669"/>
    <property type="project" value="UniProtKB-UniRule"/>
</dbReference>
<dbReference type="SMART" id="SM00398">
    <property type="entry name" value="HMG"/>
    <property type="match status" value="2"/>
</dbReference>
<dbReference type="InterPro" id="IPR050342">
    <property type="entry name" value="HMGB"/>
</dbReference>
<evidence type="ECO:0000313" key="6">
    <source>
        <dbReference type="Proteomes" id="UP001295684"/>
    </source>
</evidence>
<dbReference type="GO" id="GO:0006357">
    <property type="term" value="P:regulation of transcription by RNA polymerase II"/>
    <property type="evidence" value="ECO:0007669"/>
    <property type="project" value="TreeGrafter"/>
</dbReference>
<evidence type="ECO:0000256" key="1">
    <source>
        <dbReference type="ARBA" id="ARBA00023125"/>
    </source>
</evidence>
<evidence type="ECO:0000256" key="3">
    <source>
        <dbReference type="SAM" id="MobiDB-lite"/>
    </source>
</evidence>
<dbReference type="InterPro" id="IPR009071">
    <property type="entry name" value="HMG_box_dom"/>
</dbReference>
<dbReference type="AlphaFoldDB" id="A0AAD1U828"/>
<keyword evidence="1 2" id="KW-0238">DNA-binding</keyword>
<reference evidence="5" key="1">
    <citation type="submission" date="2023-07" db="EMBL/GenBank/DDBJ databases">
        <authorList>
            <consortium name="AG Swart"/>
            <person name="Singh M."/>
            <person name="Singh A."/>
            <person name="Seah K."/>
            <person name="Emmerich C."/>
        </authorList>
    </citation>
    <scope>NUCLEOTIDE SEQUENCE</scope>
    <source>
        <strain evidence="5">DP1</strain>
    </source>
</reference>
<accession>A0AAD1U828</accession>
<evidence type="ECO:0000313" key="5">
    <source>
        <dbReference type="EMBL" id="CAI2361901.1"/>
    </source>
</evidence>
<feature type="DNA-binding region" description="HMG box" evidence="2">
    <location>
        <begin position="100"/>
        <end position="168"/>
    </location>
</feature>